<dbReference type="InterPro" id="IPR038849">
    <property type="entry name" value="ARL2BP"/>
</dbReference>
<keyword evidence="6 12" id="KW-0963">Cytoplasm</keyword>
<evidence type="ECO:0000256" key="11">
    <source>
        <dbReference type="ARBA" id="ARBA00023273"/>
    </source>
</evidence>
<dbReference type="Pfam" id="PF11527">
    <property type="entry name" value="ARL2_Bind_BART"/>
    <property type="match status" value="1"/>
</dbReference>
<dbReference type="GO" id="GO:0005929">
    <property type="term" value="C:cilium"/>
    <property type="evidence" value="ECO:0007669"/>
    <property type="project" value="UniProtKB-UniRule"/>
</dbReference>
<keyword evidence="14" id="KW-1185">Reference proteome</keyword>
<dbReference type="Gene3D" id="1.20.1520.10">
    <property type="entry name" value="ADP-ribosylation factor-like 2-binding protein, domain"/>
    <property type="match status" value="1"/>
</dbReference>
<dbReference type="GeneID" id="117639527"/>
<comment type="subcellular location">
    <subcellularLocation>
        <location evidence="1 12">Cytoplasm</location>
        <location evidence="1 12">Cytoskeleton</location>
        <location evidence="1 12">Cilium basal body</location>
    </subcellularLocation>
    <subcellularLocation>
        <location evidence="3 12">Cytoplasm</location>
        <location evidence="3 12">Cytoskeleton</location>
        <location evidence="3 12">Microtubule organizing center</location>
        <location evidence="3 12">Centrosome</location>
    </subcellularLocation>
    <subcellularLocation>
        <location evidence="12">Cytoplasm</location>
    </subcellularLocation>
    <subcellularLocation>
        <location evidence="2 12">Nucleus</location>
    </subcellularLocation>
    <subcellularLocation>
        <location evidence="12">Mitochondrion intermembrane space</location>
    </subcellularLocation>
</comment>
<dbReference type="RefSeq" id="XP_034231175.1">
    <property type="nucleotide sequence ID" value="XM_034375284.1"/>
</dbReference>
<dbReference type="PANTHER" id="PTHR15487:SF4">
    <property type="entry name" value="ADP-RIBOSYLATION FACTOR-LIKE PROTEIN 2-BINDING PROTEIN"/>
    <property type="match status" value="1"/>
</dbReference>
<dbReference type="GO" id="GO:0005813">
    <property type="term" value="C:centrosome"/>
    <property type="evidence" value="ECO:0007669"/>
    <property type="project" value="UniProtKB-SubCell"/>
</dbReference>
<dbReference type="KEGG" id="tpal:117639527"/>
<evidence type="ECO:0000256" key="10">
    <source>
        <dbReference type="ARBA" id="ARBA00023242"/>
    </source>
</evidence>
<accession>A0A6P8Y457</accession>
<evidence type="ECO:0000256" key="7">
    <source>
        <dbReference type="ARBA" id="ARBA00023069"/>
    </source>
</evidence>
<keyword evidence="8 12" id="KW-0496">Mitochondrion</keyword>
<gene>
    <name evidence="15" type="primary">LOC117639527</name>
</gene>
<feature type="domain" description="BART" evidence="13">
    <location>
        <begin position="36"/>
        <end position="148"/>
    </location>
</feature>
<evidence type="ECO:0000259" key="13">
    <source>
        <dbReference type="Pfam" id="PF11527"/>
    </source>
</evidence>
<evidence type="ECO:0000256" key="1">
    <source>
        <dbReference type="ARBA" id="ARBA00004120"/>
    </source>
</evidence>
<dbReference type="OrthoDB" id="302784at2759"/>
<evidence type="ECO:0000313" key="15">
    <source>
        <dbReference type="RefSeq" id="XP_034231175.1"/>
    </source>
</evidence>
<dbReference type="InterPro" id="IPR023379">
    <property type="entry name" value="BART_dom"/>
</dbReference>
<organism evidence="15">
    <name type="scientific">Thrips palmi</name>
    <name type="common">Melon thrips</name>
    <dbReference type="NCBI Taxonomy" id="161013"/>
    <lineage>
        <taxon>Eukaryota</taxon>
        <taxon>Metazoa</taxon>
        <taxon>Ecdysozoa</taxon>
        <taxon>Arthropoda</taxon>
        <taxon>Hexapoda</taxon>
        <taxon>Insecta</taxon>
        <taxon>Pterygota</taxon>
        <taxon>Neoptera</taxon>
        <taxon>Paraneoptera</taxon>
        <taxon>Thysanoptera</taxon>
        <taxon>Terebrantia</taxon>
        <taxon>Thripoidea</taxon>
        <taxon>Thripidae</taxon>
        <taxon>Thrips</taxon>
    </lineage>
</organism>
<name>A0A6P8Y457_THRPL</name>
<evidence type="ECO:0000313" key="14">
    <source>
        <dbReference type="Proteomes" id="UP000515158"/>
    </source>
</evidence>
<evidence type="ECO:0000256" key="4">
    <source>
        <dbReference type="ARBA" id="ARBA00009880"/>
    </source>
</evidence>
<reference evidence="15" key="1">
    <citation type="submission" date="2025-08" db="UniProtKB">
        <authorList>
            <consortium name="RefSeq"/>
        </authorList>
    </citation>
    <scope>IDENTIFICATION</scope>
    <source>
        <tissue evidence="15">Total insect</tissue>
    </source>
</reference>
<comment type="similarity">
    <text evidence="4 12">Belongs to the ARL2BP family.</text>
</comment>
<keyword evidence="9 12" id="KW-0206">Cytoskeleton</keyword>
<keyword evidence="10 12" id="KW-0539">Nucleus</keyword>
<dbReference type="InterPro" id="IPR042541">
    <property type="entry name" value="BART_sf"/>
</dbReference>
<evidence type="ECO:0000256" key="9">
    <source>
        <dbReference type="ARBA" id="ARBA00023212"/>
    </source>
</evidence>
<dbReference type="GO" id="GO:0005634">
    <property type="term" value="C:nucleus"/>
    <property type="evidence" value="ECO:0007669"/>
    <property type="project" value="UniProtKB-SubCell"/>
</dbReference>
<dbReference type="InParanoid" id="A0A6P8Y457"/>
<comment type="function">
    <text evidence="12">Plays a role as an effector of the ADP-ribosylation factor-like protein 2, ARL2.</text>
</comment>
<evidence type="ECO:0000256" key="2">
    <source>
        <dbReference type="ARBA" id="ARBA00004123"/>
    </source>
</evidence>
<evidence type="ECO:0000256" key="3">
    <source>
        <dbReference type="ARBA" id="ARBA00004300"/>
    </source>
</evidence>
<dbReference type="GO" id="GO:0051457">
    <property type="term" value="P:maintenance of protein location in nucleus"/>
    <property type="evidence" value="ECO:0007669"/>
    <property type="project" value="TreeGrafter"/>
</dbReference>
<evidence type="ECO:0000256" key="8">
    <source>
        <dbReference type="ARBA" id="ARBA00023128"/>
    </source>
</evidence>
<proteinExistence type="inferred from homology"/>
<dbReference type="Proteomes" id="UP000515158">
    <property type="component" value="Unplaced"/>
</dbReference>
<keyword evidence="11 12" id="KW-0966">Cell projection</keyword>
<evidence type="ECO:0000256" key="12">
    <source>
        <dbReference type="RuleBase" id="RU367099"/>
    </source>
</evidence>
<dbReference type="GO" id="GO:0005758">
    <property type="term" value="C:mitochondrial intermembrane space"/>
    <property type="evidence" value="ECO:0007669"/>
    <property type="project" value="UniProtKB-SubCell"/>
</dbReference>
<sequence length="163" mass="19160">MTSPLSKGCSKGFENLCLEEGDIEPIDISGQEGNMFDEAIGHIEDVLMDPQFQDLQKDFMEKYWNEFDDSEENKLVYMEIFKEYTDVVEKYIENHLKRNMRDFNMDVFTSQLQERKDDLEGEVFEILFTFTDFIIFKEMFLDYKAVKEGKVADLGLNIHVSSV</sequence>
<protein>
    <recommendedName>
        <fullName evidence="5 12">ADP-ribosylation factor-like protein 2-binding protein</fullName>
        <shortName evidence="12">ARF-like 2-binding protein</shortName>
    </recommendedName>
</protein>
<evidence type="ECO:0000256" key="5">
    <source>
        <dbReference type="ARBA" id="ARBA00014849"/>
    </source>
</evidence>
<keyword evidence="7 12" id="KW-0969">Cilium</keyword>
<dbReference type="AlphaFoldDB" id="A0A6P8Y457"/>
<evidence type="ECO:0000256" key="6">
    <source>
        <dbReference type="ARBA" id="ARBA00022490"/>
    </source>
</evidence>
<dbReference type="PANTHER" id="PTHR15487">
    <property type="entry name" value="ADP-RIBOSYLATION FACTOR-LIKE PROTEIN 2-BINDING PROTEIN"/>
    <property type="match status" value="1"/>
</dbReference>